<evidence type="ECO:0000313" key="7">
    <source>
        <dbReference type="EMBL" id="CAQ70302.1"/>
    </source>
</evidence>
<evidence type="ECO:0000256" key="2">
    <source>
        <dbReference type="ARBA" id="ARBA00022676"/>
    </source>
</evidence>
<dbReference type="Proteomes" id="UP000001692">
    <property type="component" value="Chromosome 1"/>
</dbReference>
<evidence type="ECO:0000313" key="8">
    <source>
        <dbReference type="Proteomes" id="UP000001692"/>
    </source>
</evidence>
<dbReference type="KEGG" id="cti:RALTA_A2367"/>
<dbReference type="GO" id="GO:0016757">
    <property type="term" value="F:glycosyltransferase activity"/>
    <property type="evidence" value="ECO:0007669"/>
    <property type="project" value="UniProtKB-KW"/>
</dbReference>
<dbReference type="HOGENOM" id="CLU_009583_0_3_4"/>
<dbReference type="BioCyc" id="CTAI977880:RALTA_RS11505-MONOMER"/>
<evidence type="ECO:0000256" key="3">
    <source>
        <dbReference type="ARBA" id="ARBA00022679"/>
    </source>
</evidence>
<keyword evidence="2 7" id="KW-0328">Glycosyltransferase</keyword>
<dbReference type="EMBL" id="CU633749">
    <property type="protein sequence ID" value="CAQ70302.1"/>
    <property type="molecule type" value="Genomic_DNA"/>
</dbReference>
<dbReference type="Gene3D" id="3.40.50.2000">
    <property type="entry name" value="Glycogen Phosphorylase B"/>
    <property type="match status" value="2"/>
</dbReference>
<dbReference type="Pfam" id="PF13439">
    <property type="entry name" value="Glyco_transf_4"/>
    <property type="match status" value="1"/>
</dbReference>
<sequence length="411" mass="43727">MMAWTTPCEVAPMRILLVTTGLKVGGAELQVAALARSFLAFGHTVAILSLSAGQEVKLPAGAYVIELNMRKTPAGLLRALWQARKLVKSWQPDVIHAHMVHANLFSRVLTRIVRCPPLVCTAHSFREGGALRMLAYRLTDRWTNLTTHVSNDGRNGMIGAGGVPAKRIVVIPNGIDVDRFHPDSALRQATREHLGIGPDSRLVLTVGRLVPEKAHDLLIRGFAQLDLGLTAHLMIAGTGVLQQALATRIAELDQVSRVTLLGQRDDIPALLNAADVFVLSSNIEGLPMVLVEALACGCAAVATSAPGVTEVLRDQGTIVPRGDVTALADAIAAALREGRGTSAQVTERRERVLSSFSIEAIAQRWLTLYSTLASGASAPHVDSGSQPVAGHSLSWHGRRADSDSDSGSGSH</sequence>
<feature type="domain" description="Glycosyltransferase subfamily 4-like N-terminal" evidence="6">
    <location>
        <begin position="24"/>
        <end position="179"/>
    </location>
</feature>
<dbReference type="AlphaFoldDB" id="B3R5Y6"/>
<protein>
    <submittedName>
        <fullName evidence="7">Glycosyl transferase, group 1 putative Phosphatidylinositol N-acetylglucosaminyltransferase</fullName>
        <ecNumber evidence="7">2.4.1.-</ecNumber>
    </submittedName>
</protein>
<name>B3R5Y6_CUPTR</name>
<evidence type="ECO:0000256" key="1">
    <source>
        <dbReference type="ARBA" id="ARBA00009481"/>
    </source>
</evidence>
<dbReference type="eggNOG" id="COG0438">
    <property type="taxonomic scope" value="Bacteria"/>
</dbReference>
<dbReference type="InterPro" id="IPR001296">
    <property type="entry name" value="Glyco_trans_1"/>
</dbReference>
<evidence type="ECO:0000256" key="4">
    <source>
        <dbReference type="SAM" id="MobiDB-lite"/>
    </source>
</evidence>
<comment type="similarity">
    <text evidence="1">Belongs to the glycosyltransferase group 1 family. Glycosyltransferase 4 subfamily.</text>
</comment>
<gene>
    <name evidence="7" type="ordered locus">RALTA_A2367</name>
</gene>
<dbReference type="CAZy" id="GT4">
    <property type="family name" value="Glycosyltransferase Family 4"/>
</dbReference>
<reference evidence="7 8" key="1">
    <citation type="journal article" date="2008" name="Genome Res.">
        <title>Genome sequence of the beta-rhizobium Cupriavidus taiwanensis and comparative genomics of rhizobia.</title>
        <authorList>
            <person name="Amadou C."/>
            <person name="Pascal G."/>
            <person name="Mangenot S."/>
            <person name="Glew M."/>
            <person name="Bontemps C."/>
            <person name="Capela D."/>
            <person name="Carrere S."/>
            <person name="Cruveiller S."/>
            <person name="Dossat C."/>
            <person name="Lajus A."/>
            <person name="Marchetti M."/>
            <person name="Poinsot V."/>
            <person name="Rouy Z."/>
            <person name="Servin B."/>
            <person name="Saad M."/>
            <person name="Schenowitz C."/>
            <person name="Barbe V."/>
            <person name="Batut J."/>
            <person name="Medigue C."/>
            <person name="Masson-Boivin C."/>
        </authorList>
    </citation>
    <scope>NUCLEOTIDE SEQUENCE [LARGE SCALE GENOMIC DNA]</scope>
    <source>
        <strain evidence="8">DSM 17343 / BCRC 17206 / CCUG 44338 / CIP 107171 / LMG 19424 / R1</strain>
    </source>
</reference>
<evidence type="ECO:0000259" key="5">
    <source>
        <dbReference type="Pfam" id="PF00534"/>
    </source>
</evidence>
<accession>B3R5Y6</accession>
<keyword evidence="8" id="KW-1185">Reference proteome</keyword>
<dbReference type="PANTHER" id="PTHR12526">
    <property type="entry name" value="GLYCOSYLTRANSFERASE"/>
    <property type="match status" value="1"/>
</dbReference>
<feature type="region of interest" description="Disordered" evidence="4">
    <location>
        <begin position="379"/>
        <end position="411"/>
    </location>
</feature>
<dbReference type="EC" id="2.4.1.-" evidence="7"/>
<dbReference type="SUPFAM" id="SSF53756">
    <property type="entry name" value="UDP-Glycosyltransferase/glycogen phosphorylase"/>
    <property type="match status" value="1"/>
</dbReference>
<feature type="domain" description="Glycosyl transferase family 1" evidence="5">
    <location>
        <begin position="188"/>
        <end position="340"/>
    </location>
</feature>
<dbReference type="InterPro" id="IPR028098">
    <property type="entry name" value="Glyco_trans_4-like_N"/>
</dbReference>
<proteinExistence type="inferred from homology"/>
<dbReference type="Pfam" id="PF00534">
    <property type="entry name" value="Glycos_transf_1"/>
    <property type="match status" value="1"/>
</dbReference>
<keyword evidence="3 7" id="KW-0808">Transferase</keyword>
<dbReference type="PANTHER" id="PTHR12526:SF640">
    <property type="entry name" value="COLANIC ACID BIOSYNTHESIS GLYCOSYLTRANSFERASE WCAL-RELATED"/>
    <property type="match status" value="1"/>
</dbReference>
<organism evidence="7 8">
    <name type="scientific">Cupriavidus taiwanensis (strain DSM 17343 / BCRC 17206 / CCUG 44338 / CIP 107171 / LMG 19424 / R1)</name>
    <name type="common">Ralstonia taiwanensis (strain LMG 19424)</name>
    <dbReference type="NCBI Taxonomy" id="977880"/>
    <lineage>
        <taxon>Bacteria</taxon>
        <taxon>Pseudomonadati</taxon>
        <taxon>Pseudomonadota</taxon>
        <taxon>Betaproteobacteria</taxon>
        <taxon>Burkholderiales</taxon>
        <taxon>Burkholderiaceae</taxon>
        <taxon>Cupriavidus</taxon>
    </lineage>
</organism>
<evidence type="ECO:0000259" key="6">
    <source>
        <dbReference type="Pfam" id="PF13439"/>
    </source>
</evidence>